<evidence type="ECO:0000256" key="1">
    <source>
        <dbReference type="ARBA" id="ARBA00023075"/>
    </source>
</evidence>
<dbReference type="InterPro" id="IPR036010">
    <property type="entry name" value="2Fe-2S_ferredoxin-like_sf"/>
</dbReference>
<dbReference type="Proteomes" id="UP000031197">
    <property type="component" value="Unassembled WGS sequence"/>
</dbReference>
<dbReference type="EMBL" id="JWLW01000018">
    <property type="protein sequence ID" value="KHT52009.1"/>
    <property type="molecule type" value="Genomic_DNA"/>
</dbReference>
<evidence type="ECO:0000259" key="2">
    <source>
        <dbReference type="PROSITE" id="PS51085"/>
    </source>
</evidence>
<dbReference type="OrthoDB" id="9796486at2"/>
<dbReference type="Pfam" id="PF00111">
    <property type="entry name" value="Fer2"/>
    <property type="match status" value="1"/>
</dbReference>
<comment type="caution">
    <text evidence="3">The sequence shown here is derived from an EMBL/GenBank/DDBJ whole genome shotgun (WGS) entry which is preliminary data.</text>
</comment>
<dbReference type="AlphaFoldDB" id="A0A0B3YEC4"/>
<keyword evidence="4" id="KW-1185">Reference proteome</keyword>
<proteinExistence type="predicted"/>
<dbReference type="InterPro" id="IPR006058">
    <property type="entry name" value="2Fe2S_fd_BS"/>
</dbReference>
<evidence type="ECO:0000313" key="3">
    <source>
        <dbReference type="EMBL" id="KHT52009.1"/>
    </source>
</evidence>
<accession>A0A0B3YEC4</accession>
<keyword evidence="1" id="KW-0830">Ubiquinone</keyword>
<dbReference type="RefSeq" id="WP_039220829.1">
    <property type="nucleotide sequence ID" value="NZ_JWLW01000018.1"/>
</dbReference>
<feature type="domain" description="2Fe-2S ferredoxin-type" evidence="2">
    <location>
        <begin position="6"/>
        <end position="90"/>
    </location>
</feature>
<dbReference type="PROSITE" id="PS00197">
    <property type="entry name" value="2FE2S_FER_1"/>
    <property type="match status" value="1"/>
</dbReference>
<gene>
    <name evidence="3" type="ORF">RJ41_11610</name>
</gene>
<evidence type="ECO:0000313" key="4">
    <source>
        <dbReference type="Proteomes" id="UP000031197"/>
    </source>
</evidence>
<name>A0A0B3YEC4_9ALTE</name>
<dbReference type="InterPro" id="IPR001041">
    <property type="entry name" value="2Fe-2S_ferredoxin-type"/>
</dbReference>
<dbReference type="Gene3D" id="3.10.20.30">
    <property type="match status" value="1"/>
</dbReference>
<protein>
    <submittedName>
        <fullName evidence="3">FeS-binding protein</fullName>
    </submittedName>
</protein>
<reference evidence="3 4" key="1">
    <citation type="submission" date="2014-12" db="EMBL/GenBank/DDBJ databases">
        <title>Genome sequencing of Alteromonas marina AD001.</title>
        <authorList>
            <person name="Adrian T.G.S."/>
            <person name="Chan K.G."/>
        </authorList>
    </citation>
    <scope>NUCLEOTIDE SEQUENCE [LARGE SCALE GENOMIC DNA]</scope>
    <source>
        <strain evidence="3 4">AD001</strain>
    </source>
</reference>
<dbReference type="InterPro" id="IPR012675">
    <property type="entry name" value="Beta-grasp_dom_sf"/>
</dbReference>
<dbReference type="SUPFAM" id="SSF54292">
    <property type="entry name" value="2Fe-2S ferredoxin-like"/>
    <property type="match status" value="1"/>
</dbReference>
<organism evidence="3 4">
    <name type="scientific">Alteromonas marina</name>
    <dbReference type="NCBI Taxonomy" id="203795"/>
    <lineage>
        <taxon>Bacteria</taxon>
        <taxon>Pseudomonadati</taxon>
        <taxon>Pseudomonadota</taxon>
        <taxon>Gammaproteobacteria</taxon>
        <taxon>Alteromonadales</taxon>
        <taxon>Alteromonadaceae</taxon>
        <taxon>Alteromonas/Salinimonas group</taxon>
        <taxon>Alteromonas</taxon>
    </lineage>
</organism>
<dbReference type="GO" id="GO:0051537">
    <property type="term" value="F:2 iron, 2 sulfur cluster binding"/>
    <property type="evidence" value="ECO:0007669"/>
    <property type="project" value="InterPro"/>
</dbReference>
<dbReference type="PROSITE" id="PS51085">
    <property type="entry name" value="2FE2S_FER_2"/>
    <property type="match status" value="1"/>
</dbReference>
<sequence>MSSNDKSLRIDVVDVGAIIAPQDKTLLHALEEADVHIHYHCREGFCGACRTKLIEGEVEYTTDPLAFIDDDEILPCCCVAKRPLKIKVPL</sequence>
<dbReference type="CDD" id="cd00207">
    <property type="entry name" value="fer2"/>
    <property type="match status" value="1"/>
</dbReference>
<dbReference type="NCBIfam" id="NF007985">
    <property type="entry name" value="PRK10713.1"/>
    <property type="match status" value="1"/>
</dbReference>